<dbReference type="PIRSF" id="PIRSF009376">
    <property type="entry name" value="Phospholipase_D_euk"/>
    <property type="match status" value="1"/>
</dbReference>
<comment type="similarity">
    <text evidence="5">Belongs to the phospholipase D family.</text>
</comment>
<dbReference type="Pfam" id="PF13091">
    <property type="entry name" value="PLDc_2"/>
    <property type="match status" value="1"/>
</dbReference>
<reference evidence="8 9" key="1">
    <citation type="submission" date="2021-11" db="EMBL/GenBank/DDBJ databases">
        <title>Black yeast isolated from Biological Soil Crust.</title>
        <authorList>
            <person name="Kurbessoian T."/>
        </authorList>
    </citation>
    <scope>NUCLEOTIDE SEQUENCE [LARGE SCALE GENOMIC DNA]</scope>
    <source>
        <strain evidence="8 9">CCFEE 5522</strain>
    </source>
</reference>
<evidence type="ECO:0000256" key="5">
    <source>
        <dbReference type="PIRNR" id="PIRNR009376"/>
    </source>
</evidence>
<dbReference type="Proteomes" id="UP001324427">
    <property type="component" value="Unassembled WGS sequence"/>
</dbReference>
<dbReference type="InterPro" id="IPR015679">
    <property type="entry name" value="PLipase_D_fam"/>
</dbReference>
<evidence type="ECO:0000259" key="7">
    <source>
        <dbReference type="PROSITE" id="PS50035"/>
    </source>
</evidence>
<feature type="domain" description="PLD phosphodiesterase" evidence="7">
    <location>
        <begin position="678"/>
        <end position="705"/>
    </location>
</feature>
<protein>
    <recommendedName>
        <fullName evidence="5">Phospholipase</fullName>
        <ecNumber evidence="5">3.1.4.4</ecNumber>
    </recommendedName>
</protein>
<dbReference type="InterPro" id="IPR016555">
    <property type="entry name" value="PLipase_D_euk"/>
</dbReference>
<dbReference type="CDD" id="cd09138">
    <property type="entry name" value="PLDc_vPLD1_2_yPLD_like_1"/>
    <property type="match status" value="1"/>
</dbReference>
<dbReference type="PANTHER" id="PTHR18896">
    <property type="entry name" value="PHOSPHOLIPASE D"/>
    <property type="match status" value="1"/>
</dbReference>
<sequence length="913" mass="103592">MSFLFDKVKDAVHDVEGKIKGSDHGQQKPHVDIPGHHTHLHTHHSGVCSDGDTHHMHRFQSFAPQREGNDAKWYVDGCGYMWAVAEALENARETIWILDWWLSPELYLRRPPAKNEQYRLDKLLFNAAHRGVQVNIIVYKEVTQALTLSSSHTKHWLEDNDPTGNIKVLRHPDHLPDKQVLASSFWSSIKQSGLSASKLSQLPGDVIKGIYGMNEDSILYWAHHEKLCLVDGHIAFMGGLDLCYGRWDDNQHSISDAHPGDLNKIVFPGQDYNNARIMDFNDVSHWQANKLDRKYNSRMGWTDVSICLKGPIIEDLKAHFAQRWNFIYYEKYDVRKDARYQPLIFRPNRSAIIGHPYDQAEPGAEVTAPEGGHHHDFAGQYHHFRERMRSQYASGRERLEESREGIRDHMHHGQGQQYPDLPLGGVQIQLMRSCTKWSHGVPVEHSIANSYIETIRDSKHFVYMENQFFITATGDEQKPVENRVGAAIVERIVRAAKNGEAYQMIINIPAIPGFAGDLKADASLGTRAIMEFQYNSINRGGHSIMEEIAKQGVDPMDYLRFYNLRNYDRINSSNAMAQVEQKSGVAYDDARKGYDQKFGQVVDSQQYGQDYADQGAGENAYDRYQQAAHDVQGQAGASELATGKWDSVASCYMLGGEDIRNVPWDGDAQSELDAFVSEELYIHSKILIADDRVVICGSANMNDRSQLGSHDSEIAVLVEDPQEVDSYMAGQPWKAKKFAASLRRQIFRKHLGLLPPQDMERPDANFMPVGDPNVYDWGSREDHAVADPIAPSFLNLWKTTAANNTAAFKRVFHPVPDDDVRSWKDYDSYFERFFKPEEAEKDKKKDVGRPSTWKIGHVVAEEFSPGAQGLSEVKEILSRVKGTLVEMPLMFLKDEDIAKEGLGLNAFTEVVYT</sequence>
<feature type="compositionally biased region" description="Basic and acidic residues" evidence="6">
    <location>
        <begin position="18"/>
        <end position="35"/>
    </location>
</feature>
<name>A0AAV9J2U6_9PEZI</name>
<keyword evidence="3 5" id="KW-0442">Lipid degradation</keyword>
<dbReference type="GO" id="GO:0035556">
    <property type="term" value="P:intracellular signal transduction"/>
    <property type="evidence" value="ECO:0007669"/>
    <property type="project" value="InterPro"/>
</dbReference>
<dbReference type="AlphaFoldDB" id="A0AAV9J2U6"/>
<evidence type="ECO:0000256" key="4">
    <source>
        <dbReference type="ARBA" id="ARBA00023098"/>
    </source>
</evidence>
<dbReference type="InterPro" id="IPR025202">
    <property type="entry name" value="PLD-like_dom"/>
</dbReference>
<gene>
    <name evidence="8" type="ORF">LTR36_001186</name>
</gene>
<keyword evidence="4" id="KW-0443">Lipid metabolism</keyword>
<keyword evidence="2 5" id="KW-0378">Hydrolase</keyword>
<evidence type="ECO:0000256" key="1">
    <source>
        <dbReference type="ARBA" id="ARBA00022737"/>
    </source>
</evidence>
<evidence type="ECO:0000313" key="8">
    <source>
        <dbReference type="EMBL" id="KAK4539163.1"/>
    </source>
</evidence>
<feature type="domain" description="PLD phosphodiesterase" evidence="7">
    <location>
        <begin position="219"/>
        <end position="246"/>
    </location>
</feature>
<evidence type="ECO:0000256" key="3">
    <source>
        <dbReference type="ARBA" id="ARBA00022963"/>
    </source>
</evidence>
<evidence type="ECO:0000256" key="2">
    <source>
        <dbReference type="ARBA" id="ARBA00022801"/>
    </source>
</evidence>
<dbReference type="GO" id="GO:0004630">
    <property type="term" value="F:phospholipase D activity"/>
    <property type="evidence" value="ECO:0007669"/>
    <property type="project" value="UniProtKB-UniRule"/>
</dbReference>
<evidence type="ECO:0000256" key="6">
    <source>
        <dbReference type="SAM" id="MobiDB-lite"/>
    </source>
</evidence>
<dbReference type="InterPro" id="IPR001736">
    <property type="entry name" value="PLipase_D/transphosphatidylase"/>
</dbReference>
<comment type="caution">
    <text evidence="8">The sequence shown here is derived from an EMBL/GenBank/DDBJ whole genome shotgun (WGS) entry which is preliminary data.</text>
</comment>
<comment type="catalytic activity">
    <reaction evidence="5">
        <text>a 1,2-diacyl-sn-glycero-3-phosphocholine + H2O = a 1,2-diacyl-sn-glycero-3-phosphate + choline + H(+)</text>
        <dbReference type="Rhea" id="RHEA:14445"/>
        <dbReference type="ChEBI" id="CHEBI:15354"/>
        <dbReference type="ChEBI" id="CHEBI:15377"/>
        <dbReference type="ChEBI" id="CHEBI:15378"/>
        <dbReference type="ChEBI" id="CHEBI:57643"/>
        <dbReference type="ChEBI" id="CHEBI:58608"/>
        <dbReference type="EC" id="3.1.4.4"/>
    </reaction>
</comment>
<dbReference type="EC" id="3.1.4.4" evidence="5"/>
<dbReference type="SUPFAM" id="SSF56024">
    <property type="entry name" value="Phospholipase D/nuclease"/>
    <property type="match status" value="2"/>
</dbReference>
<dbReference type="EMBL" id="JAVFHQ010000114">
    <property type="protein sequence ID" value="KAK4539163.1"/>
    <property type="molecule type" value="Genomic_DNA"/>
</dbReference>
<dbReference type="Gene3D" id="3.30.870.10">
    <property type="entry name" value="Endonuclease Chain A"/>
    <property type="match status" value="3"/>
</dbReference>
<feature type="region of interest" description="Disordered" evidence="6">
    <location>
        <begin position="18"/>
        <end position="47"/>
    </location>
</feature>
<accession>A0AAV9J2U6</accession>
<dbReference type="PROSITE" id="PS50035">
    <property type="entry name" value="PLD"/>
    <property type="match status" value="2"/>
</dbReference>
<dbReference type="CDD" id="cd09141">
    <property type="entry name" value="PLDc_vPLD1_2_yPLD_like_2"/>
    <property type="match status" value="1"/>
</dbReference>
<proteinExistence type="inferred from homology"/>
<keyword evidence="1" id="KW-0677">Repeat</keyword>
<organism evidence="8 9">
    <name type="scientific">Oleoguttula mirabilis</name>
    <dbReference type="NCBI Taxonomy" id="1507867"/>
    <lineage>
        <taxon>Eukaryota</taxon>
        <taxon>Fungi</taxon>
        <taxon>Dikarya</taxon>
        <taxon>Ascomycota</taxon>
        <taxon>Pezizomycotina</taxon>
        <taxon>Dothideomycetes</taxon>
        <taxon>Dothideomycetidae</taxon>
        <taxon>Mycosphaerellales</taxon>
        <taxon>Teratosphaeriaceae</taxon>
        <taxon>Oleoguttula</taxon>
    </lineage>
</organism>
<dbReference type="PANTHER" id="PTHR18896:SF186">
    <property type="entry name" value="PHOSPHOLIPASE D"/>
    <property type="match status" value="1"/>
</dbReference>
<dbReference type="GO" id="GO:0006654">
    <property type="term" value="P:phosphatidic acid biosynthetic process"/>
    <property type="evidence" value="ECO:0007669"/>
    <property type="project" value="InterPro"/>
</dbReference>
<dbReference type="GO" id="GO:0009395">
    <property type="term" value="P:phospholipid catabolic process"/>
    <property type="evidence" value="ECO:0007669"/>
    <property type="project" value="TreeGrafter"/>
</dbReference>
<evidence type="ECO:0000313" key="9">
    <source>
        <dbReference type="Proteomes" id="UP001324427"/>
    </source>
</evidence>
<keyword evidence="9" id="KW-1185">Reference proteome</keyword>
<dbReference type="SMART" id="SM00155">
    <property type="entry name" value="PLDc"/>
    <property type="match status" value="2"/>
</dbReference>